<evidence type="ECO:0000256" key="8">
    <source>
        <dbReference type="ARBA" id="ARBA00023002"/>
    </source>
</evidence>
<dbReference type="GO" id="GO:0008901">
    <property type="term" value="F:ferredoxin hydrogenase activity"/>
    <property type="evidence" value="ECO:0007669"/>
    <property type="project" value="InterPro"/>
</dbReference>
<evidence type="ECO:0000313" key="12">
    <source>
        <dbReference type="Proteomes" id="UP000009047"/>
    </source>
</evidence>
<comment type="subunit">
    <text evidence="4">Heterodimer of a large and a small subunit.</text>
</comment>
<evidence type="ECO:0000256" key="7">
    <source>
        <dbReference type="ARBA" id="ARBA00022764"/>
    </source>
</evidence>
<evidence type="ECO:0000256" key="9">
    <source>
        <dbReference type="PIRSR" id="PIRSR601501-1"/>
    </source>
</evidence>
<proteinExistence type="inferred from homology"/>
<evidence type="ECO:0000256" key="2">
    <source>
        <dbReference type="ARBA" id="ARBA00004418"/>
    </source>
</evidence>
<evidence type="ECO:0000256" key="1">
    <source>
        <dbReference type="ARBA" id="ARBA00001967"/>
    </source>
</evidence>
<comment type="cofactor">
    <cofactor evidence="1 9">
        <name>Ni(2+)</name>
        <dbReference type="ChEBI" id="CHEBI:49786"/>
    </cofactor>
</comment>
<comment type="subcellular location">
    <subcellularLocation>
        <location evidence="2">Periplasm</location>
    </subcellularLocation>
</comment>
<dbReference type="KEGG" id="dbr:Deba_1401"/>
<dbReference type="FunFam" id="1.10.645.10:FF:000002">
    <property type="entry name" value="Hydrogenase 2 large subunit"/>
    <property type="match status" value="1"/>
</dbReference>
<reference evidence="11 12" key="1">
    <citation type="journal article" date="2010" name="Stand. Genomic Sci.">
        <title>Complete genome sequence of Desulfarculus baarsii type strain (2st14).</title>
        <authorList>
            <person name="Sun H."/>
            <person name="Spring S."/>
            <person name="Lapidus A."/>
            <person name="Davenport K."/>
            <person name="Del Rio T.G."/>
            <person name="Tice H."/>
            <person name="Nolan M."/>
            <person name="Copeland A."/>
            <person name="Cheng J.F."/>
            <person name="Lucas S."/>
            <person name="Tapia R."/>
            <person name="Goodwin L."/>
            <person name="Pitluck S."/>
            <person name="Ivanova N."/>
            <person name="Pagani I."/>
            <person name="Mavromatis K."/>
            <person name="Ovchinnikova G."/>
            <person name="Pati A."/>
            <person name="Chen A."/>
            <person name="Palaniappan K."/>
            <person name="Hauser L."/>
            <person name="Chang Y.J."/>
            <person name="Jeffries C.D."/>
            <person name="Detter J.C."/>
            <person name="Han C."/>
            <person name="Rohde M."/>
            <person name="Brambilla E."/>
            <person name="Goker M."/>
            <person name="Woyke T."/>
            <person name="Bristow J."/>
            <person name="Eisen J.A."/>
            <person name="Markowitz V."/>
            <person name="Hugenholtz P."/>
            <person name="Kyrpides N.C."/>
            <person name="Klenk H.P."/>
            <person name="Land M."/>
        </authorList>
    </citation>
    <scope>NUCLEOTIDE SEQUENCE [LARGE SCALE GENOMIC DNA]</scope>
    <source>
        <strain evidence="12">ATCC 33931 / DSM 2075 / LMG 7858 / VKM B-1802 / 2st14</strain>
    </source>
</reference>
<feature type="binding site" evidence="9">
    <location>
        <position position="63"/>
    </location>
    <ligand>
        <name>Ni(2+)</name>
        <dbReference type="ChEBI" id="CHEBI:49786"/>
    </ligand>
</feature>
<dbReference type="PROSITE" id="PS00507">
    <property type="entry name" value="NI_HGENASE_L_1"/>
    <property type="match status" value="1"/>
</dbReference>
<organism evidence="11 12">
    <name type="scientific">Desulfarculus baarsii (strain ATCC 33931 / DSM 2075 / LMG 7858 / VKM B-1802 / 2st14)</name>
    <dbReference type="NCBI Taxonomy" id="644282"/>
    <lineage>
        <taxon>Bacteria</taxon>
        <taxon>Pseudomonadati</taxon>
        <taxon>Thermodesulfobacteriota</taxon>
        <taxon>Desulfarculia</taxon>
        <taxon>Desulfarculales</taxon>
        <taxon>Desulfarculaceae</taxon>
        <taxon>Desulfarculus</taxon>
    </lineage>
</organism>
<feature type="binding site" evidence="9">
    <location>
        <position position="534"/>
    </location>
    <ligand>
        <name>Mg(2+)</name>
        <dbReference type="ChEBI" id="CHEBI:18420"/>
    </ligand>
</feature>
<keyword evidence="5 9" id="KW-0533">Nickel</keyword>
<dbReference type="SUPFAM" id="SSF56762">
    <property type="entry name" value="HydB/Nqo4-like"/>
    <property type="match status" value="1"/>
</dbReference>
<dbReference type="Proteomes" id="UP000009047">
    <property type="component" value="Chromosome"/>
</dbReference>
<dbReference type="PANTHER" id="PTHR42958:SF2">
    <property type="entry name" value="UPTAKE HYDROGENASE LARGE SUBUNIT"/>
    <property type="match status" value="1"/>
</dbReference>
<dbReference type="InterPro" id="IPR029014">
    <property type="entry name" value="NiFe-Hase_large"/>
</dbReference>
<evidence type="ECO:0000256" key="6">
    <source>
        <dbReference type="ARBA" id="ARBA00022723"/>
    </source>
</evidence>
<comment type="cofactor">
    <cofactor evidence="9">
        <name>Fe cation</name>
        <dbReference type="ChEBI" id="CHEBI:24875"/>
    </cofactor>
</comment>
<dbReference type="GO" id="GO:0042597">
    <property type="term" value="C:periplasmic space"/>
    <property type="evidence" value="ECO:0007669"/>
    <property type="project" value="UniProtKB-SubCell"/>
</dbReference>
<evidence type="ECO:0000256" key="3">
    <source>
        <dbReference type="ARBA" id="ARBA00009292"/>
    </source>
</evidence>
<dbReference type="InterPro" id="IPR001501">
    <property type="entry name" value="Ni-dep_hyd_lsu"/>
</dbReference>
<keyword evidence="9" id="KW-0408">Iron</keyword>
<dbReference type="PROSITE" id="PS00508">
    <property type="entry name" value="NI_HGENASE_L_2"/>
    <property type="match status" value="1"/>
</dbReference>
<dbReference type="HOGENOM" id="CLU_030087_0_0_7"/>
<feature type="binding site" evidence="9">
    <location>
        <position position="41"/>
    </location>
    <ligand>
        <name>Mg(2+)</name>
        <dbReference type="ChEBI" id="CHEBI:18420"/>
    </ligand>
</feature>
<dbReference type="RefSeq" id="WP_013258222.1">
    <property type="nucleotide sequence ID" value="NC_014365.1"/>
</dbReference>
<comment type="similarity">
    <text evidence="3 10">Belongs to the [NiFe]/[NiFeSe] hydrogenase large subunit family.</text>
</comment>
<dbReference type="AlphaFoldDB" id="E1QGS6"/>
<feature type="binding site" evidence="9">
    <location>
        <position position="480"/>
    </location>
    <ligand>
        <name>Mg(2+)</name>
        <dbReference type="ChEBI" id="CHEBI:18420"/>
    </ligand>
</feature>
<feature type="binding site" evidence="9">
    <location>
        <position position="528"/>
    </location>
    <ligand>
        <name>Ni(2+)</name>
        <dbReference type="ChEBI" id="CHEBI:49786"/>
    </ligand>
</feature>
<feature type="binding site" evidence="9">
    <location>
        <position position="531"/>
    </location>
    <ligand>
        <name>Fe cation</name>
        <dbReference type="ChEBI" id="CHEBI:24875"/>
    </ligand>
</feature>
<dbReference type="Gene3D" id="1.10.645.10">
    <property type="entry name" value="Cytochrome-c3 Hydrogenase, chain B"/>
    <property type="match status" value="1"/>
</dbReference>
<accession>E1QGS6</accession>
<name>E1QGS6_DESB2</name>
<dbReference type="EMBL" id="CP002085">
    <property type="protein sequence ID" value="ADK84769.1"/>
    <property type="molecule type" value="Genomic_DNA"/>
</dbReference>
<dbReference type="OrthoDB" id="9761717at2"/>
<keyword evidence="12" id="KW-1185">Reference proteome</keyword>
<keyword evidence="7" id="KW-0574">Periplasm</keyword>
<dbReference type="InterPro" id="IPR050867">
    <property type="entry name" value="NiFe/NiFeSe_hydrgnase_LSU"/>
</dbReference>
<sequence length="549" mass="61188">MAKLTIDPITRIEGHLRIDVEIENGKVKDAWSSAQLFRGLEIILKGRDPRDAPHITQRACGVCTEVHALASIRALDDAAGVKIPDLARLTRNLLHGVQFIHDHITHFYVLHALDWVDVVNALQADPKKTAALADSLGNYPNSGVNDFRDVKARLQKFVDSGQLGPFANGYWGHPDYRLPAEANLLAAAHYIEWLRMQTRAARMMAMLGGKNPHVQVHVTGGVSCVQDVMDVERLSEFLWYLQAMRRFIDNVYLPDLLAVASFYKDWGGIGGTTNFLAYGNFPQKSGPYGQEDMWLPGGVIFDRDIAKPQPVDPARITEEVKRAWYADGEPRHPYQGVTEPILPDYDYEGKYSFFKAPRYEGRPMEVGPLAQMLMAYAGGVAPVKASVEAVLKHLDIPVTALFSTLGRTAARAIQTKVITDEMELWVNQIVERLRVGDTETVARWQWPGEAMGMGLIDVPRGALGHWVKQNAQNRIDNYQLVVPSTWNLGPRDAKGQLGPVEESLVGTPVADPKRPVEILRTVHSFDPCIACGVHVIDPHTNEVYKFKVL</sequence>
<dbReference type="Pfam" id="PF00374">
    <property type="entry name" value="NiFeSe_Hases"/>
    <property type="match status" value="1"/>
</dbReference>
<dbReference type="eggNOG" id="COG0374">
    <property type="taxonomic scope" value="Bacteria"/>
</dbReference>
<feature type="binding site" evidence="9">
    <location>
        <position position="63"/>
    </location>
    <ligand>
        <name>Fe cation</name>
        <dbReference type="ChEBI" id="CHEBI:24875"/>
    </ligand>
</feature>
<dbReference type="PANTHER" id="PTHR42958">
    <property type="entry name" value="HYDROGENASE-2 LARGE CHAIN"/>
    <property type="match status" value="1"/>
</dbReference>
<gene>
    <name evidence="11" type="ordered locus">Deba_1401</name>
</gene>
<evidence type="ECO:0000256" key="4">
    <source>
        <dbReference type="ARBA" id="ARBA00011771"/>
    </source>
</evidence>
<keyword evidence="8 10" id="KW-0560">Oxidoreductase</keyword>
<evidence type="ECO:0000313" key="11">
    <source>
        <dbReference type="EMBL" id="ADK84769.1"/>
    </source>
</evidence>
<evidence type="ECO:0000256" key="10">
    <source>
        <dbReference type="RuleBase" id="RU003896"/>
    </source>
</evidence>
<dbReference type="InterPro" id="IPR018194">
    <property type="entry name" value="Ni-dep_hyd_lsu_Ni_BS"/>
</dbReference>
<dbReference type="STRING" id="644282.Deba_1401"/>
<keyword evidence="9" id="KW-0460">Magnesium</keyword>
<feature type="binding site" evidence="9">
    <location>
        <position position="60"/>
    </location>
    <ligand>
        <name>Ni(2+)</name>
        <dbReference type="ChEBI" id="CHEBI:49786"/>
    </ligand>
</feature>
<keyword evidence="6 9" id="KW-0479">Metal-binding</keyword>
<protein>
    <submittedName>
        <fullName evidence="11">Nickel-dependent hydrogenase large subunit</fullName>
    </submittedName>
</protein>
<evidence type="ECO:0000256" key="5">
    <source>
        <dbReference type="ARBA" id="ARBA00022596"/>
    </source>
</evidence>
<dbReference type="GO" id="GO:0016151">
    <property type="term" value="F:nickel cation binding"/>
    <property type="evidence" value="ECO:0007669"/>
    <property type="project" value="InterPro"/>
</dbReference>